<dbReference type="KEGG" id="ngl:RG1141_CH05540"/>
<dbReference type="GO" id="GO:0110001">
    <property type="term" value="C:toxin-antitoxin complex"/>
    <property type="evidence" value="ECO:0007669"/>
    <property type="project" value="InterPro"/>
</dbReference>
<dbReference type="HOGENOM" id="CLU_142825_3_2_5"/>
<dbReference type="PANTHER" id="PTHR34139">
    <property type="entry name" value="UPF0331 PROTEIN MJ0127"/>
    <property type="match status" value="1"/>
</dbReference>
<dbReference type="GO" id="GO:0000166">
    <property type="term" value="F:nucleotide binding"/>
    <property type="evidence" value="ECO:0007669"/>
    <property type="project" value="UniProtKB-KW"/>
</dbReference>
<evidence type="ECO:0000313" key="7">
    <source>
        <dbReference type="Proteomes" id="UP000028186"/>
    </source>
</evidence>
<keyword evidence="2" id="KW-1277">Toxin-antitoxin system</keyword>
<organism evidence="6 7">
    <name type="scientific">Neorhizobium galegae bv. officinalis bv. officinalis str. HAMBI 1141</name>
    <dbReference type="NCBI Taxonomy" id="1028801"/>
    <lineage>
        <taxon>Bacteria</taxon>
        <taxon>Pseudomonadati</taxon>
        <taxon>Pseudomonadota</taxon>
        <taxon>Alphaproteobacteria</taxon>
        <taxon>Hyphomicrobiales</taxon>
        <taxon>Rhizobiaceae</taxon>
        <taxon>Rhizobium/Agrobacterium group</taxon>
        <taxon>Neorhizobium</taxon>
    </lineage>
</organism>
<evidence type="ECO:0000256" key="3">
    <source>
        <dbReference type="ARBA" id="ARBA00022722"/>
    </source>
</evidence>
<dbReference type="AlphaFoldDB" id="A0A068T6J3"/>
<evidence type="ECO:0000313" key="6">
    <source>
        <dbReference type="EMBL" id="CDN52915.1"/>
    </source>
</evidence>
<keyword evidence="4" id="KW-0547">Nucleotide-binding</keyword>
<dbReference type="PATRIC" id="fig|1028801.3.peg.557"/>
<dbReference type="InterPro" id="IPR051813">
    <property type="entry name" value="HepT_RNase_toxin"/>
</dbReference>
<keyword evidence="3" id="KW-0540">Nuclease</keyword>
<evidence type="ECO:0000256" key="1">
    <source>
        <dbReference type="ARBA" id="ARBA00022553"/>
    </source>
</evidence>
<keyword evidence="1" id="KW-0597">Phosphoprotein</keyword>
<sequence>MPSSRPWVRVEDILENALAILEYTQGMELADYLSDRKTRDACERCLSRISEAAVKLGPFAEEAFPQHGWRGIRDIGNILRHEYDQVETVNIWDVITINLPPLIRDIEIALANRDISEV</sequence>
<dbReference type="GO" id="GO:0016787">
    <property type="term" value="F:hydrolase activity"/>
    <property type="evidence" value="ECO:0007669"/>
    <property type="project" value="UniProtKB-KW"/>
</dbReference>
<gene>
    <name evidence="6" type="ORF">RG1141_CH05540</name>
</gene>
<protein>
    <recommendedName>
        <fullName evidence="8">DUF86 domain-containing protein</fullName>
    </recommendedName>
</protein>
<evidence type="ECO:0008006" key="8">
    <source>
        <dbReference type="Google" id="ProtNLM"/>
    </source>
</evidence>
<evidence type="ECO:0000256" key="4">
    <source>
        <dbReference type="ARBA" id="ARBA00022741"/>
    </source>
</evidence>
<dbReference type="eggNOG" id="COG2361">
    <property type="taxonomic scope" value="Bacteria"/>
</dbReference>
<evidence type="ECO:0000256" key="2">
    <source>
        <dbReference type="ARBA" id="ARBA00022649"/>
    </source>
</evidence>
<reference evidence="7" key="1">
    <citation type="journal article" date="2014" name="BMC Genomics">
        <title>Genome sequencing of two Neorhizobium galegae strains reveals a noeT gene responsible for the unusual acetylation of the nodulation factors.</title>
        <authorList>
            <person name="Osterman J."/>
            <person name="Marsh J."/>
            <person name="Laine P.K."/>
            <person name="Zeng Z."/>
            <person name="Alatalo E."/>
            <person name="Sullivan J.T."/>
            <person name="Young J.P."/>
            <person name="Thomas-Oates J."/>
            <person name="Paulin L."/>
            <person name="Lindstrom K."/>
        </authorList>
    </citation>
    <scope>NUCLEOTIDE SEQUENCE [LARGE SCALE GENOMIC DNA]</scope>
    <source>
        <strain evidence="7">HAMBI 1141</strain>
    </source>
</reference>
<dbReference type="Pfam" id="PF01934">
    <property type="entry name" value="HepT-like"/>
    <property type="match status" value="1"/>
</dbReference>
<name>A0A068T6J3_NEOGA</name>
<dbReference type="PANTHER" id="PTHR34139:SF1">
    <property type="entry name" value="RNASE MJ1380-RELATED"/>
    <property type="match status" value="1"/>
</dbReference>
<keyword evidence="5" id="KW-0378">Hydrolase</keyword>
<accession>A0A068T6J3</accession>
<proteinExistence type="predicted"/>
<dbReference type="EMBL" id="HG938355">
    <property type="protein sequence ID" value="CDN52915.1"/>
    <property type="molecule type" value="Genomic_DNA"/>
</dbReference>
<evidence type="ECO:0000256" key="5">
    <source>
        <dbReference type="ARBA" id="ARBA00022801"/>
    </source>
</evidence>
<dbReference type="GO" id="GO:0004540">
    <property type="term" value="F:RNA nuclease activity"/>
    <property type="evidence" value="ECO:0007669"/>
    <property type="project" value="InterPro"/>
</dbReference>
<dbReference type="RefSeq" id="WP_038540511.1">
    <property type="nucleotide sequence ID" value="NZ_HG938355.1"/>
</dbReference>
<dbReference type="InterPro" id="IPR008201">
    <property type="entry name" value="HepT-like"/>
</dbReference>
<dbReference type="Proteomes" id="UP000028186">
    <property type="component" value="Chromosome I"/>
</dbReference>